<evidence type="ECO:0000256" key="7">
    <source>
        <dbReference type="ARBA" id="ARBA00022853"/>
    </source>
</evidence>
<evidence type="ECO:0000256" key="9">
    <source>
        <dbReference type="ARBA" id="ARBA00023242"/>
    </source>
</evidence>
<evidence type="ECO:0000256" key="4">
    <source>
        <dbReference type="ARBA" id="ARBA00022499"/>
    </source>
</evidence>
<keyword evidence="7" id="KW-0156">Chromatin regulator</keyword>
<keyword evidence="6" id="KW-0832">Ubl conjugation</keyword>
<comment type="caution">
    <text evidence="16">The sequence shown here is derived from an EMBL/GenBank/DDBJ whole genome shotgun (WGS) entry which is preliminary data.</text>
</comment>
<dbReference type="GO" id="GO:0005634">
    <property type="term" value="C:nucleus"/>
    <property type="evidence" value="ECO:0007669"/>
    <property type="project" value="UniProtKB-SubCell"/>
</dbReference>
<evidence type="ECO:0000259" key="15">
    <source>
        <dbReference type="Pfam" id="PF13891"/>
    </source>
</evidence>
<gene>
    <name evidence="16" type="ORF">ZOSMA_69G00890</name>
</gene>
<sequence length="302" mass="34066">MGGSTGTGTATNNQSPMVPPPAMVLSKAAPKRTSNETSSMQLPPLHPTPSQSQSPVAENPRNLISRPDSVSYDSIPIDGSNEDELLRHSNILSREEVLRRRSRRLKQLARIYRNQYWALMEEIRQRHREYYWRYGKGPMMDVEERDAEVRGGGLEVGFGRGEKKRKGENLVDFPVCMFSGCKTKAMALTTYCFQHILSDQRQTLYKPCTYVIKSAQSGPIVCGKPVLKTAVPSLCPVHFQRAQRHVIQALKKAGLNTSSSSWLAPKFHVIISEAVQHIEAKRIKIQRIEKLNDTCNKDKHVI</sequence>
<evidence type="ECO:0000256" key="1">
    <source>
        <dbReference type="ARBA" id="ARBA00004123"/>
    </source>
</evidence>
<evidence type="ECO:0000256" key="8">
    <source>
        <dbReference type="ARBA" id="ARBA00023128"/>
    </source>
</evidence>
<keyword evidence="17" id="KW-1185">Reference proteome</keyword>
<reference evidence="17" key="1">
    <citation type="journal article" date="2016" name="Nature">
        <title>The genome of the seagrass Zostera marina reveals angiosperm adaptation to the sea.</title>
        <authorList>
            <person name="Olsen J.L."/>
            <person name="Rouze P."/>
            <person name="Verhelst B."/>
            <person name="Lin Y.-C."/>
            <person name="Bayer T."/>
            <person name="Collen J."/>
            <person name="Dattolo E."/>
            <person name="De Paoli E."/>
            <person name="Dittami S."/>
            <person name="Maumus F."/>
            <person name="Michel G."/>
            <person name="Kersting A."/>
            <person name="Lauritano C."/>
            <person name="Lohaus R."/>
            <person name="Toepel M."/>
            <person name="Tonon T."/>
            <person name="Vanneste K."/>
            <person name="Amirebrahimi M."/>
            <person name="Brakel J."/>
            <person name="Bostroem C."/>
            <person name="Chovatia M."/>
            <person name="Grimwood J."/>
            <person name="Jenkins J.W."/>
            <person name="Jueterbock A."/>
            <person name="Mraz A."/>
            <person name="Stam W.T."/>
            <person name="Tice H."/>
            <person name="Bornberg-Bauer E."/>
            <person name="Green P.J."/>
            <person name="Pearson G.A."/>
            <person name="Procaccini G."/>
            <person name="Duarte C.M."/>
            <person name="Schmutz J."/>
            <person name="Reusch T.B.H."/>
            <person name="Van de Peer Y."/>
        </authorList>
    </citation>
    <scope>NUCLEOTIDE SEQUENCE [LARGE SCALE GENOMIC DNA]</scope>
    <source>
        <strain evidence="17">cv. Finnish</strain>
    </source>
</reference>
<evidence type="ECO:0000256" key="2">
    <source>
        <dbReference type="ARBA" id="ARBA00004173"/>
    </source>
</evidence>
<evidence type="ECO:0000256" key="10">
    <source>
        <dbReference type="ARBA" id="ARBA00032947"/>
    </source>
</evidence>
<keyword evidence="4" id="KW-1017">Isopeptide bond</keyword>
<dbReference type="Pfam" id="PF13891">
    <property type="entry name" value="zf-C3HC3H_KANSL2"/>
    <property type="match status" value="1"/>
</dbReference>
<dbReference type="PANTHER" id="PTHR13453:SF1">
    <property type="entry name" value="KAT8 REGULATORY NSL COMPLEX SUBUNIT 2"/>
    <property type="match status" value="1"/>
</dbReference>
<evidence type="ECO:0000256" key="3">
    <source>
        <dbReference type="ARBA" id="ARBA00015508"/>
    </source>
</evidence>
<organism evidence="16 17">
    <name type="scientific">Zostera marina</name>
    <name type="common">Eelgrass</name>
    <dbReference type="NCBI Taxonomy" id="29655"/>
    <lineage>
        <taxon>Eukaryota</taxon>
        <taxon>Viridiplantae</taxon>
        <taxon>Streptophyta</taxon>
        <taxon>Embryophyta</taxon>
        <taxon>Tracheophyta</taxon>
        <taxon>Spermatophyta</taxon>
        <taxon>Magnoliopsida</taxon>
        <taxon>Liliopsida</taxon>
        <taxon>Zosteraceae</taxon>
        <taxon>Zostera</taxon>
    </lineage>
</organism>
<evidence type="ECO:0000313" key="17">
    <source>
        <dbReference type="Proteomes" id="UP000036987"/>
    </source>
</evidence>
<evidence type="ECO:0000256" key="13">
    <source>
        <dbReference type="ARBA" id="ARBA00093543"/>
    </source>
</evidence>
<comment type="function">
    <text evidence="12">Non-catalytic component of the NSL histone acetyltransferase complex, a multiprotein complex that mediates histone H4 acetylation at 'Lys-5'- and 'Lys-8' (H4K5ac and H4K8ac) at transcription start sites and promotes transcription initiation. Required for NSL complex stability and for transcription of intraciliary transport genes in both ciliated and non-ciliated cells by regulating histone H4 acetylation at 'Lys-5'- and 'Lys-12' (H4K5ac and H4K12ac). This is necessary for cilium assembly in ciliated cells and for organization of the microtubule cytoskeleton in non-ciliated cells. Required within the NSL complex to maintain nuclear architecture stability by promoting KAT8-mediated acetylation of lamin LMNA.</text>
</comment>
<keyword evidence="9" id="KW-0539">Nucleus</keyword>
<dbReference type="STRING" id="29655.A0A0K9NRJ0"/>
<dbReference type="InterPro" id="IPR026316">
    <property type="entry name" value="NSL2"/>
</dbReference>
<evidence type="ECO:0000256" key="6">
    <source>
        <dbReference type="ARBA" id="ARBA00022843"/>
    </source>
</evidence>
<feature type="region of interest" description="Disordered" evidence="14">
    <location>
        <begin position="1"/>
        <end position="75"/>
    </location>
</feature>
<evidence type="ECO:0000256" key="14">
    <source>
        <dbReference type="SAM" id="MobiDB-lite"/>
    </source>
</evidence>
<dbReference type="PANTHER" id="PTHR13453">
    <property type="entry name" value="KAT8 REGULATORY NSL COMPLEX SUBUNIT 2"/>
    <property type="match status" value="1"/>
</dbReference>
<dbReference type="InterPro" id="IPR025927">
    <property type="entry name" value="Znf_KANL2-like"/>
</dbReference>
<keyword evidence="8" id="KW-0496">Mitochondrion</keyword>
<evidence type="ECO:0000256" key="12">
    <source>
        <dbReference type="ARBA" id="ARBA00093359"/>
    </source>
</evidence>
<protein>
    <recommendedName>
        <fullName evidence="3">KAT8 regulatory NSL complex subunit 2</fullName>
    </recommendedName>
    <alternativeName>
        <fullName evidence="11">NSL complex protein NSL2</fullName>
    </alternativeName>
    <alternativeName>
        <fullName evidence="10">Non-specific lethal 2 homolog</fullName>
    </alternativeName>
</protein>
<comment type="subunit">
    <text evidence="13">Component of the NSL complex at least composed of KAT8/MOF, KANSL1, KANSL2, KANSL3, MCRS1, PHF20, OGT1/OGT, WDR5 and HCFC1.</text>
</comment>
<dbReference type="AlphaFoldDB" id="A0A0K9NRJ0"/>
<keyword evidence="5" id="KW-0597">Phosphoprotein</keyword>
<dbReference type="OrthoDB" id="677315at2759"/>
<dbReference type="Proteomes" id="UP000036987">
    <property type="component" value="Unassembled WGS sequence"/>
</dbReference>
<dbReference type="GO" id="GO:0005739">
    <property type="term" value="C:mitochondrion"/>
    <property type="evidence" value="ECO:0007669"/>
    <property type="project" value="UniProtKB-SubCell"/>
</dbReference>
<accession>A0A0K9NRJ0</accession>
<dbReference type="GO" id="GO:0006325">
    <property type="term" value="P:chromatin organization"/>
    <property type="evidence" value="ECO:0007669"/>
    <property type="project" value="UniProtKB-KW"/>
</dbReference>
<feature type="domain" description="KANL2-like probable zinc-finger" evidence="15">
    <location>
        <begin position="176"/>
        <end position="239"/>
    </location>
</feature>
<comment type="subcellular location">
    <subcellularLocation>
        <location evidence="2">Mitochondrion</location>
    </subcellularLocation>
    <subcellularLocation>
        <location evidence="1">Nucleus</location>
    </subcellularLocation>
</comment>
<dbReference type="OMA" id="KYCHAHI"/>
<dbReference type="EMBL" id="LFYR01001802">
    <property type="protein sequence ID" value="KMZ59391.1"/>
    <property type="molecule type" value="Genomic_DNA"/>
</dbReference>
<evidence type="ECO:0000256" key="11">
    <source>
        <dbReference type="ARBA" id="ARBA00033378"/>
    </source>
</evidence>
<evidence type="ECO:0000313" key="16">
    <source>
        <dbReference type="EMBL" id="KMZ59391.1"/>
    </source>
</evidence>
<name>A0A0K9NRJ0_ZOSMR</name>
<dbReference type="GO" id="GO:0044545">
    <property type="term" value="C:NSL complex"/>
    <property type="evidence" value="ECO:0000318"/>
    <property type="project" value="GO_Central"/>
</dbReference>
<evidence type="ECO:0000256" key="5">
    <source>
        <dbReference type="ARBA" id="ARBA00022553"/>
    </source>
</evidence>
<proteinExistence type="predicted"/>